<keyword evidence="1" id="KW-1133">Transmembrane helix</keyword>
<dbReference type="AlphaFoldDB" id="A0A371K5E2"/>
<dbReference type="Proteomes" id="UP000264492">
    <property type="component" value="Unassembled WGS sequence"/>
</dbReference>
<dbReference type="OrthoDB" id="9792760at2"/>
<dbReference type="RefSeq" id="WP_115858501.1">
    <property type="nucleotide sequence ID" value="NZ_QTSU01000001.1"/>
</dbReference>
<feature type="transmembrane region" description="Helical" evidence="1">
    <location>
        <begin position="93"/>
        <end position="112"/>
    </location>
</feature>
<protein>
    <submittedName>
        <fullName evidence="2">DoxX family protein</fullName>
    </submittedName>
</protein>
<dbReference type="EMBL" id="QTSU01000001">
    <property type="protein sequence ID" value="RDZ29067.1"/>
    <property type="molecule type" value="Genomic_DNA"/>
</dbReference>
<feature type="transmembrane region" description="Helical" evidence="1">
    <location>
        <begin position="61"/>
        <end position="81"/>
    </location>
</feature>
<reference evidence="2 3" key="1">
    <citation type="submission" date="2018-08" db="EMBL/GenBank/DDBJ databases">
        <title>Lysobacter sp. zong2l5, whole genome shotgun sequence.</title>
        <authorList>
            <person name="Zhang X."/>
            <person name="Feng G."/>
            <person name="Zhu H."/>
        </authorList>
    </citation>
    <scope>NUCLEOTIDE SEQUENCE [LARGE SCALE GENOMIC DNA]</scope>
    <source>
        <strain evidence="3">zong2l5</strain>
    </source>
</reference>
<proteinExistence type="predicted"/>
<feature type="transmembrane region" description="Helical" evidence="1">
    <location>
        <begin position="12"/>
        <end position="31"/>
    </location>
</feature>
<sequence>MDNRSLATVARTLMASVFIVLGLYRLLSAWGGVPTPPATLGFSAGELVLGLLIASGWKLRWTALIAALLMLVDALLSHPFWSLAGAERSAQLLHFMKNIGLIGGLLLLAAHAGHPPRR</sequence>
<name>A0A371K5E2_9GAMM</name>
<keyword evidence="3" id="KW-1185">Reference proteome</keyword>
<keyword evidence="1" id="KW-0472">Membrane</keyword>
<accession>A0A371K5E2</accession>
<comment type="caution">
    <text evidence="2">The sequence shown here is derived from an EMBL/GenBank/DDBJ whole genome shotgun (WGS) entry which is preliminary data.</text>
</comment>
<gene>
    <name evidence="2" type="ORF">DX914_08210</name>
</gene>
<evidence type="ECO:0000256" key="1">
    <source>
        <dbReference type="SAM" id="Phobius"/>
    </source>
</evidence>
<keyword evidence="1" id="KW-0812">Transmembrane</keyword>
<evidence type="ECO:0000313" key="2">
    <source>
        <dbReference type="EMBL" id="RDZ29067.1"/>
    </source>
</evidence>
<evidence type="ECO:0000313" key="3">
    <source>
        <dbReference type="Proteomes" id="UP000264492"/>
    </source>
</evidence>
<organism evidence="2 3">
    <name type="scientific">Lysobacter silvisoli</name>
    <dbReference type="NCBI Taxonomy" id="2293254"/>
    <lineage>
        <taxon>Bacteria</taxon>
        <taxon>Pseudomonadati</taxon>
        <taxon>Pseudomonadota</taxon>
        <taxon>Gammaproteobacteria</taxon>
        <taxon>Lysobacterales</taxon>
        <taxon>Lysobacteraceae</taxon>
        <taxon>Lysobacter</taxon>
    </lineage>
</organism>